<feature type="region of interest" description="Disordered" evidence="1">
    <location>
        <begin position="1"/>
        <end position="24"/>
    </location>
</feature>
<organism evidence="2 3">
    <name type="scientific">Bacillus pseudomycoides</name>
    <dbReference type="NCBI Taxonomy" id="64104"/>
    <lineage>
        <taxon>Bacteria</taxon>
        <taxon>Bacillati</taxon>
        <taxon>Bacillota</taxon>
        <taxon>Bacilli</taxon>
        <taxon>Bacillales</taxon>
        <taxon>Bacillaceae</taxon>
        <taxon>Bacillus</taxon>
        <taxon>Bacillus cereus group</taxon>
    </lineage>
</organism>
<evidence type="ECO:0000313" key="3">
    <source>
        <dbReference type="Proteomes" id="UP000219775"/>
    </source>
</evidence>
<protein>
    <submittedName>
        <fullName evidence="2">Uncharacterized protein</fullName>
    </submittedName>
</protein>
<feature type="compositionally biased region" description="Basic and acidic residues" evidence="1">
    <location>
        <begin position="13"/>
        <end position="24"/>
    </location>
</feature>
<evidence type="ECO:0000256" key="1">
    <source>
        <dbReference type="SAM" id="MobiDB-lite"/>
    </source>
</evidence>
<dbReference type="AlphaFoldDB" id="A0A2A8BYH2"/>
<sequence>MAFEHYLQTQLQSERRKSKSLEEENKKLKEQLEIAELQSEPYEVEVEMNDGTIIRMDYIRYRQFMRDMSAGVFNGNG</sequence>
<reference evidence="2 3" key="1">
    <citation type="submission" date="2017-09" db="EMBL/GenBank/DDBJ databases">
        <title>Large-scale bioinformatics analysis of Bacillus genomes uncovers conserved roles of natural products in bacterial physiology.</title>
        <authorList>
            <consortium name="Agbiome Team Llc"/>
            <person name="Bleich R.M."/>
            <person name="Grubbs K.J."/>
            <person name="Santa Maria K.C."/>
            <person name="Allen S.E."/>
            <person name="Farag S."/>
            <person name="Shank E.A."/>
            <person name="Bowers A."/>
        </authorList>
    </citation>
    <scope>NUCLEOTIDE SEQUENCE [LARGE SCALE GENOMIC DNA]</scope>
    <source>
        <strain evidence="2 3">AFS009893</strain>
    </source>
</reference>
<accession>A0A2A8BYH2</accession>
<dbReference type="EMBL" id="NUDP01000117">
    <property type="protein sequence ID" value="PEM65298.1"/>
    <property type="molecule type" value="Genomic_DNA"/>
</dbReference>
<gene>
    <name evidence="2" type="ORF">CN613_25475</name>
</gene>
<proteinExistence type="predicted"/>
<dbReference type="RefSeq" id="WP_098129065.1">
    <property type="nucleotide sequence ID" value="NZ_NUDP01000117.1"/>
</dbReference>
<evidence type="ECO:0000313" key="2">
    <source>
        <dbReference type="EMBL" id="PEM65298.1"/>
    </source>
</evidence>
<name>A0A2A8BYH2_9BACI</name>
<dbReference type="Proteomes" id="UP000219775">
    <property type="component" value="Unassembled WGS sequence"/>
</dbReference>
<comment type="caution">
    <text evidence="2">The sequence shown here is derived from an EMBL/GenBank/DDBJ whole genome shotgun (WGS) entry which is preliminary data.</text>
</comment>